<keyword evidence="1" id="KW-0472">Membrane</keyword>
<feature type="transmembrane region" description="Helical" evidence="1">
    <location>
        <begin position="184"/>
        <end position="205"/>
    </location>
</feature>
<organism evidence="2">
    <name type="scientific">Alexandrium catenella</name>
    <name type="common">Red tide dinoflagellate</name>
    <name type="synonym">Gonyaulax catenella</name>
    <dbReference type="NCBI Taxonomy" id="2925"/>
    <lineage>
        <taxon>Eukaryota</taxon>
        <taxon>Sar</taxon>
        <taxon>Alveolata</taxon>
        <taxon>Dinophyceae</taxon>
        <taxon>Gonyaulacales</taxon>
        <taxon>Pyrocystaceae</taxon>
        <taxon>Alexandrium</taxon>
    </lineage>
</organism>
<feature type="transmembrane region" description="Helical" evidence="1">
    <location>
        <begin position="385"/>
        <end position="406"/>
    </location>
</feature>
<name>A0A7S1R376_ALECA</name>
<evidence type="ECO:0000256" key="1">
    <source>
        <dbReference type="SAM" id="Phobius"/>
    </source>
</evidence>
<keyword evidence="1" id="KW-1133">Transmembrane helix</keyword>
<dbReference type="AlphaFoldDB" id="A0A7S1R376"/>
<reference evidence="2" key="1">
    <citation type="submission" date="2021-01" db="EMBL/GenBank/DDBJ databases">
        <authorList>
            <person name="Corre E."/>
            <person name="Pelletier E."/>
            <person name="Niang G."/>
            <person name="Scheremetjew M."/>
            <person name="Finn R."/>
            <person name="Kale V."/>
            <person name="Holt S."/>
            <person name="Cochrane G."/>
            <person name="Meng A."/>
            <person name="Brown T."/>
            <person name="Cohen L."/>
        </authorList>
    </citation>
    <scope>NUCLEOTIDE SEQUENCE</scope>
    <source>
        <strain evidence="2">OF101</strain>
    </source>
</reference>
<accession>A0A7S1R376</accession>
<gene>
    <name evidence="2" type="ORF">ACAT0790_LOCUS33542</name>
</gene>
<dbReference type="EMBL" id="HBGE01055638">
    <property type="protein sequence ID" value="CAD9154732.1"/>
    <property type="molecule type" value="Transcribed_RNA"/>
</dbReference>
<protein>
    <submittedName>
        <fullName evidence="2">Uncharacterized protein</fullName>
    </submittedName>
</protein>
<sequence length="444" mass="49533">MHQRSLEAVRSAYGSRARGTAFLLAAYCFWGATASRHPVRQPVLEAAAARAASLRVVDNYSGQAALHRVVGSSAGQASAFEKELPMMGPNVDTRLHPFFEEFLPDSQLPGTQGTMVRRPGIFSEPVELPKVRRSAIGGISKWFSPWTWNLLLNIGSGTGAAPGGTGDLVLDQELMRRMRLQDKVVMMLLLVAYLGCLAFSANLAYRQSLNNSPVTYYGDPRYYTQTIDTHDLEDFLEAFNTPPKEAQLQITGFEPLPPLHESFVDAAVDWLGSRYRISFSFALDLSPWVVHDGGQAAAGAGSGAGVSVEDLERLRDFLEHDTNDLAALQIHKEIHWPDWEELATNIKHQIRQRGFNGIIHVCCAEDEFMTVYKNKPWANFMHRRVTRVLCILSIVGWFIYQPYMWLRHRSLVVTSRHRVDVAIGSYWPLIADKVGPNGFSTSAG</sequence>
<evidence type="ECO:0000313" key="2">
    <source>
        <dbReference type="EMBL" id="CAD9154732.1"/>
    </source>
</evidence>
<keyword evidence="1" id="KW-0812">Transmembrane</keyword>
<proteinExistence type="predicted"/>